<keyword evidence="3" id="KW-0106">Calcium</keyword>
<proteinExistence type="predicted"/>
<accession>A0A9N9GMG2</accession>
<organism evidence="5 6">
    <name type="scientific">Ambispora leptoticha</name>
    <dbReference type="NCBI Taxonomy" id="144679"/>
    <lineage>
        <taxon>Eukaryota</taxon>
        <taxon>Fungi</taxon>
        <taxon>Fungi incertae sedis</taxon>
        <taxon>Mucoromycota</taxon>
        <taxon>Glomeromycotina</taxon>
        <taxon>Glomeromycetes</taxon>
        <taxon>Archaeosporales</taxon>
        <taxon>Ambisporaceae</taxon>
        <taxon>Ambispora</taxon>
    </lineage>
</organism>
<feature type="domain" description="EF-hand" evidence="4">
    <location>
        <begin position="80"/>
        <end position="115"/>
    </location>
</feature>
<sequence>MTHVDIELTSVVSFRVNLTHDSCQVCLSIRKQQQSSSLENSNSPLTYFASSSSYMRPDGHHHHNRLRRQTSNIFSKFDQKQIIEFKETFALLDVDGDGYIDREDLRDMLASLGQAPTDAYIDTMLADSTSGNSINFATFLTMMANKLSATDSEEELLRAFSNLEEGGELNSGIINTTKLRDILATRGERLTDEEGIDDSENFDYREFVKTLKHGHMDGE</sequence>
<dbReference type="AlphaFoldDB" id="A0A9N9GMG2"/>
<dbReference type="InterPro" id="IPR050403">
    <property type="entry name" value="Myosin_RLC"/>
</dbReference>
<gene>
    <name evidence="5" type="ORF">ALEPTO_LOCUS8620</name>
</gene>
<dbReference type="PROSITE" id="PS50222">
    <property type="entry name" value="EF_HAND_2"/>
    <property type="match status" value="1"/>
</dbReference>
<evidence type="ECO:0000256" key="2">
    <source>
        <dbReference type="ARBA" id="ARBA00022737"/>
    </source>
</evidence>
<comment type="caution">
    <text evidence="5">The sequence shown here is derived from an EMBL/GenBank/DDBJ whole genome shotgun (WGS) entry which is preliminary data.</text>
</comment>
<dbReference type="InterPro" id="IPR002048">
    <property type="entry name" value="EF_hand_dom"/>
</dbReference>
<dbReference type="PROSITE" id="PS00018">
    <property type="entry name" value="EF_HAND_1"/>
    <property type="match status" value="1"/>
</dbReference>
<dbReference type="OrthoDB" id="429467at2759"/>
<dbReference type="Pfam" id="PF13499">
    <property type="entry name" value="EF-hand_7"/>
    <property type="match status" value="1"/>
</dbReference>
<dbReference type="InterPro" id="IPR018247">
    <property type="entry name" value="EF_Hand_1_Ca_BS"/>
</dbReference>
<keyword evidence="2" id="KW-0677">Repeat</keyword>
<dbReference type="EMBL" id="CAJVPS010005199">
    <property type="protein sequence ID" value="CAG8612402.1"/>
    <property type="molecule type" value="Genomic_DNA"/>
</dbReference>
<reference evidence="5" key="1">
    <citation type="submission" date="2021-06" db="EMBL/GenBank/DDBJ databases">
        <authorList>
            <person name="Kallberg Y."/>
            <person name="Tangrot J."/>
            <person name="Rosling A."/>
        </authorList>
    </citation>
    <scope>NUCLEOTIDE SEQUENCE</scope>
    <source>
        <strain evidence="5">FL130A</strain>
    </source>
</reference>
<evidence type="ECO:0000313" key="5">
    <source>
        <dbReference type="EMBL" id="CAG8612402.1"/>
    </source>
</evidence>
<dbReference type="GO" id="GO:0005509">
    <property type="term" value="F:calcium ion binding"/>
    <property type="evidence" value="ECO:0007669"/>
    <property type="project" value="InterPro"/>
</dbReference>
<dbReference type="InterPro" id="IPR011992">
    <property type="entry name" value="EF-hand-dom_pair"/>
</dbReference>
<dbReference type="SMART" id="SM00054">
    <property type="entry name" value="EFh"/>
    <property type="match status" value="1"/>
</dbReference>
<evidence type="ECO:0000259" key="4">
    <source>
        <dbReference type="PROSITE" id="PS50222"/>
    </source>
</evidence>
<name>A0A9N9GMG2_9GLOM</name>
<dbReference type="CDD" id="cd00051">
    <property type="entry name" value="EFh"/>
    <property type="match status" value="1"/>
</dbReference>
<dbReference type="SUPFAM" id="SSF47473">
    <property type="entry name" value="EF-hand"/>
    <property type="match status" value="1"/>
</dbReference>
<dbReference type="Proteomes" id="UP000789508">
    <property type="component" value="Unassembled WGS sequence"/>
</dbReference>
<dbReference type="PANTHER" id="PTHR23049">
    <property type="entry name" value="MYOSIN REGULATORY LIGHT CHAIN 2"/>
    <property type="match status" value="1"/>
</dbReference>
<keyword evidence="1" id="KW-0479">Metal-binding</keyword>
<keyword evidence="6" id="KW-1185">Reference proteome</keyword>
<evidence type="ECO:0000313" key="6">
    <source>
        <dbReference type="Proteomes" id="UP000789508"/>
    </source>
</evidence>
<evidence type="ECO:0000256" key="3">
    <source>
        <dbReference type="ARBA" id="ARBA00022837"/>
    </source>
</evidence>
<protein>
    <submittedName>
        <fullName evidence="5">9031_t:CDS:1</fullName>
    </submittedName>
</protein>
<dbReference type="FunFam" id="1.10.238.10:FF:000007">
    <property type="entry name" value="Putative myosin regulatory light chain sqh"/>
    <property type="match status" value="1"/>
</dbReference>
<dbReference type="Gene3D" id="1.10.238.10">
    <property type="entry name" value="EF-hand"/>
    <property type="match status" value="2"/>
</dbReference>
<evidence type="ECO:0000256" key="1">
    <source>
        <dbReference type="ARBA" id="ARBA00022723"/>
    </source>
</evidence>